<dbReference type="CDD" id="cd06558">
    <property type="entry name" value="crotonase-like"/>
    <property type="match status" value="1"/>
</dbReference>
<dbReference type="RefSeq" id="WP_004826540.1">
    <property type="nucleotide sequence ID" value="NZ_JRMW01000044.1"/>
</dbReference>
<dbReference type="SUPFAM" id="SSF52096">
    <property type="entry name" value="ClpP/crotonase"/>
    <property type="match status" value="1"/>
</dbReference>
<protein>
    <submittedName>
        <fullName evidence="4">Enoyl-CoA hydratase</fullName>
    </submittedName>
</protein>
<organism evidence="4 5">
    <name type="scientific">Anaerococcus lactolyticus S7-1-13</name>
    <dbReference type="NCBI Taxonomy" id="1284686"/>
    <lineage>
        <taxon>Bacteria</taxon>
        <taxon>Bacillati</taxon>
        <taxon>Bacillota</taxon>
        <taxon>Tissierellia</taxon>
        <taxon>Tissierellales</taxon>
        <taxon>Peptoniphilaceae</taxon>
        <taxon>Anaerococcus</taxon>
    </lineage>
</organism>
<dbReference type="Pfam" id="PF00378">
    <property type="entry name" value="ECH_1"/>
    <property type="match status" value="1"/>
</dbReference>
<dbReference type="GO" id="GO:0006635">
    <property type="term" value="P:fatty acid beta-oxidation"/>
    <property type="evidence" value="ECO:0007669"/>
    <property type="project" value="TreeGrafter"/>
</dbReference>
<dbReference type="PANTHER" id="PTHR11941">
    <property type="entry name" value="ENOYL-COA HYDRATASE-RELATED"/>
    <property type="match status" value="1"/>
</dbReference>
<dbReference type="PANTHER" id="PTHR11941:SF54">
    <property type="entry name" value="ENOYL-COA HYDRATASE, MITOCHONDRIAL"/>
    <property type="match status" value="1"/>
</dbReference>
<comment type="similarity">
    <text evidence="1 3">Belongs to the enoyl-CoA hydratase/isomerase family.</text>
</comment>
<dbReference type="eggNOG" id="COG1024">
    <property type="taxonomic scope" value="Bacteria"/>
</dbReference>
<dbReference type="InterPro" id="IPR029045">
    <property type="entry name" value="ClpP/crotonase-like_dom_sf"/>
</dbReference>
<name>A0A095Y8D2_9FIRM</name>
<evidence type="ECO:0000256" key="1">
    <source>
        <dbReference type="ARBA" id="ARBA00005254"/>
    </source>
</evidence>
<dbReference type="Proteomes" id="UP000029579">
    <property type="component" value="Unassembled WGS sequence"/>
</dbReference>
<dbReference type="InterPro" id="IPR018376">
    <property type="entry name" value="Enoyl-CoA_hyd/isom_CS"/>
</dbReference>
<dbReference type="InterPro" id="IPR014748">
    <property type="entry name" value="Enoyl-CoA_hydra_C"/>
</dbReference>
<dbReference type="OrthoDB" id="9775794at2"/>
<reference evidence="4 5" key="1">
    <citation type="submission" date="2014-07" db="EMBL/GenBank/DDBJ databases">
        <authorList>
            <person name="McCorrison J."/>
            <person name="Sanka R."/>
            <person name="Torralba M."/>
            <person name="Gillis M."/>
            <person name="Haft D.H."/>
            <person name="Methe B."/>
            <person name="Sutton G."/>
            <person name="Nelson K.E."/>
        </authorList>
    </citation>
    <scope>NUCLEOTIDE SEQUENCE [LARGE SCALE GENOMIC DNA]</scope>
    <source>
        <strain evidence="4 5">S7-1-13</strain>
    </source>
</reference>
<proteinExistence type="inferred from homology"/>
<dbReference type="FunFam" id="3.90.226.10:FF:000009">
    <property type="entry name" value="Carnitinyl-CoA dehydratase"/>
    <property type="match status" value="1"/>
</dbReference>
<dbReference type="InterPro" id="IPR001753">
    <property type="entry name" value="Enoyl-CoA_hydra/iso"/>
</dbReference>
<accession>A0A095Y8D2</accession>
<dbReference type="AlphaFoldDB" id="A0A095Y8D2"/>
<gene>
    <name evidence="4" type="ORF">HMPREF1630_09360</name>
</gene>
<dbReference type="Gene3D" id="3.90.226.10">
    <property type="entry name" value="2-enoyl-CoA Hydratase, Chain A, domain 1"/>
    <property type="match status" value="1"/>
</dbReference>
<dbReference type="Gene3D" id="1.10.12.10">
    <property type="entry name" value="Lyase 2-enoyl-coa Hydratase, Chain A, domain 2"/>
    <property type="match status" value="1"/>
</dbReference>
<dbReference type="GO" id="GO:0016836">
    <property type="term" value="F:hydro-lyase activity"/>
    <property type="evidence" value="ECO:0007669"/>
    <property type="project" value="UniProtKB-ARBA"/>
</dbReference>
<evidence type="ECO:0000256" key="3">
    <source>
        <dbReference type="RuleBase" id="RU003707"/>
    </source>
</evidence>
<keyword evidence="2" id="KW-0456">Lyase</keyword>
<dbReference type="FunFam" id="1.10.12.10:FF:000001">
    <property type="entry name" value="Probable enoyl-CoA hydratase, mitochondrial"/>
    <property type="match status" value="1"/>
</dbReference>
<dbReference type="EMBL" id="JRMW01000044">
    <property type="protein sequence ID" value="KGF02872.1"/>
    <property type="molecule type" value="Genomic_DNA"/>
</dbReference>
<dbReference type="PROSITE" id="PS00166">
    <property type="entry name" value="ENOYL_COA_HYDRATASE"/>
    <property type="match status" value="1"/>
</dbReference>
<evidence type="ECO:0000313" key="5">
    <source>
        <dbReference type="Proteomes" id="UP000029579"/>
    </source>
</evidence>
<sequence length="259" mass="28067">MTYKTVKYEVNGHIAKITINRPEALNALNSEVLDELNTLLDEVRANKDLRVAILTGEGRSFVAGADIKEMSTLTPVEAKEFGYKGLHVFRKLESLPIPVIAAINGFALGGGCEIAMSCDFRIASDKALFGQPEVGLGITPGFAGTQRLQRLVGPGYAKYLIYTAKNIKADKAYEIGLVQEVVEADKLDETVQKLAEKIANNAPVAVRASKEAINVGGQVDIDSAIKVEENLFALTFSTEDQKSGMQAFINKGQAEFKNK</sequence>
<evidence type="ECO:0000256" key="2">
    <source>
        <dbReference type="ARBA" id="ARBA00023239"/>
    </source>
</evidence>
<comment type="caution">
    <text evidence="4">The sequence shown here is derived from an EMBL/GenBank/DDBJ whole genome shotgun (WGS) entry which is preliminary data.</text>
</comment>
<evidence type="ECO:0000313" key="4">
    <source>
        <dbReference type="EMBL" id="KGF02872.1"/>
    </source>
</evidence>